<evidence type="ECO:0000256" key="7">
    <source>
        <dbReference type="ARBA" id="ARBA00023004"/>
    </source>
</evidence>
<keyword evidence="5" id="KW-0410">Iron transport</keyword>
<evidence type="ECO:0000256" key="10">
    <source>
        <dbReference type="ARBA" id="ARBA00023170"/>
    </source>
</evidence>
<evidence type="ECO:0000313" key="15">
    <source>
        <dbReference type="EMBL" id="RIX72489.1"/>
    </source>
</evidence>
<feature type="non-terminal residue" evidence="15">
    <location>
        <position position="703"/>
    </location>
</feature>
<dbReference type="Proteomes" id="UP000265619">
    <property type="component" value="Unassembled WGS sequence"/>
</dbReference>
<dbReference type="GO" id="GO:0015343">
    <property type="term" value="F:siderophore-iron transmembrane transporter activity"/>
    <property type="evidence" value="ECO:0007669"/>
    <property type="project" value="InterPro"/>
</dbReference>
<dbReference type="PANTHER" id="PTHR30442:SF0">
    <property type="entry name" value="FE(3+) DICITRATE TRANSPORT PROTEIN FECA"/>
    <property type="match status" value="1"/>
</dbReference>
<dbReference type="Pfam" id="PF00593">
    <property type="entry name" value="TonB_dep_Rec_b-barrel"/>
    <property type="match status" value="1"/>
</dbReference>
<dbReference type="Gene3D" id="2.40.170.20">
    <property type="entry name" value="TonB-dependent receptor, beta-barrel domain"/>
    <property type="match status" value="1"/>
</dbReference>
<dbReference type="InterPro" id="IPR037066">
    <property type="entry name" value="Plug_dom_sf"/>
</dbReference>
<dbReference type="GO" id="GO:0038023">
    <property type="term" value="F:signaling receptor activity"/>
    <property type="evidence" value="ECO:0007669"/>
    <property type="project" value="InterPro"/>
</dbReference>
<keyword evidence="3 12" id="KW-0813">Transport</keyword>
<keyword evidence="16" id="KW-1185">Reference proteome</keyword>
<evidence type="ECO:0000256" key="6">
    <source>
        <dbReference type="ARBA" id="ARBA00022692"/>
    </source>
</evidence>
<dbReference type="OrthoDB" id="9790771at2"/>
<evidence type="ECO:0000313" key="16">
    <source>
        <dbReference type="Proteomes" id="UP000265619"/>
    </source>
</evidence>
<dbReference type="InterPro" id="IPR011662">
    <property type="entry name" value="Secretin/TonB_short_N"/>
</dbReference>
<evidence type="ECO:0000256" key="13">
    <source>
        <dbReference type="RuleBase" id="RU003357"/>
    </source>
</evidence>
<dbReference type="InterPro" id="IPR000531">
    <property type="entry name" value="Beta-barrel_TonB"/>
</dbReference>
<dbReference type="Pfam" id="PF07660">
    <property type="entry name" value="STN"/>
    <property type="match status" value="1"/>
</dbReference>
<dbReference type="InterPro" id="IPR039426">
    <property type="entry name" value="TonB-dep_rcpt-like"/>
</dbReference>
<accession>A0A9X8GS20</accession>
<evidence type="ECO:0000256" key="11">
    <source>
        <dbReference type="ARBA" id="ARBA00023237"/>
    </source>
</evidence>
<dbReference type="Gene3D" id="3.55.50.30">
    <property type="match status" value="1"/>
</dbReference>
<dbReference type="InterPro" id="IPR012910">
    <property type="entry name" value="Plug_dom"/>
</dbReference>
<dbReference type="PROSITE" id="PS52016">
    <property type="entry name" value="TONB_DEPENDENT_REC_3"/>
    <property type="match status" value="1"/>
</dbReference>
<gene>
    <name evidence="15" type="ORF">D3H34_30775</name>
</gene>
<dbReference type="PANTHER" id="PTHR30442">
    <property type="entry name" value="IRON III DICITRATE TRANSPORT PROTEIN FECA"/>
    <property type="match status" value="1"/>
</dbReference>
<dbReference type="GO" id="GO:0015891">
    <property type="term" value="P:siderophore transport"/>
    <property type="evidence" value="ECO:0007669"/>
    <property type="project" value="InterPro"/>
</dbReference>
<keyword evidence="5" id="KW-0406">Ion transport</keyword>
<dbReference type="AlphaFoldDB" id="A0A9X8GS20"/>
<evidence type="ECO:0000256" key="1">
    <source>
        <dbReference type="ARBA" id="ARBA00004571"/>
    </source>
</evidence>
<keyword evidence="7" id="KW-0408">Iron</keyword>
<dbReference type="CDD" id="cd01347">
    <property type="entry name" value="ligand_gated_channel"/>
    <property type="match status" value="1"/>
</dbReference>
<comment type="caution">
    <text evidence="15">The sequence shown here is derived from an EMBL/GenBank/DDBJ whole genome shotgun (WGS) entry which is preliminary data.</text>
</comment>
<evidence type="ECO:0000256" key="3">
    <source>
        <dbReference type="ARBA" id="ARBA00022448"/>
    </source>
</evidence>
<keyword evidence="11 12" id="KW-0998">Cell outer membrane</keyword>
<name>A0A9X8GS20_9BURK</name>
<protein>
    <submittedName>
        <fullName evidence="15">TonB-dependent receptor</fullName>
    </submittedName>
</protein>
<evidence type="ECO:0000256" key="9">
    <source>
        <dbReference type="ARBA" id="ARBA00023136"/>
    </source>
</evidence>
<evidence type="ECO:0000259" key="14">
    <source>
        <dbReference type="SMART" id="SM00965"/>
    </source>
</evidence>
<evidence type="ECO:0000256" key="2">
    <source>
        <dbReference type="ARBA" id="ARBA00009810"/>
    </source>
</evidence>
<proteinExistence type="inferred from homology"/>
<comment type="subcellular location">
    <subcellularLocation>
        <location evidence="1 12">Cell outer membrane</location>
        <topology evidence="1 12">Multi-pass membrane protein</topology>
    </subcellularLocation>
</comment>
<dbReference type="NCBIfam" id="TIGR01783">
    <property type="entry name" value="TonB-siderophor"/>
    <property type="match status" value="1"/>
</dbReference>
<dbReference type="GO" id="GO:0009279">
    <property type="term" value="C:cell outer membrane"/>
    <property type="evidence" value="ECO:0007669"/>
    <property type="project" value="UniProtKB-SubCell"/>
</dbReference>
<keyword evidence="8 13" id="KW-0798">TonB box</keyword>
<dbReference type="Gene3D" id="2.170.130.10">
    <property type="entry name" value="TonB-dependent receptor, plug domain"/>
    <property type="match status" value="1"/>
</dbReference>
<reference evidence="15 16" key="1">
    <citation type="submission" date="2018-09" db="EMBL/GenBank/DDBJ databases">
        <title>Acidovorax cavernicola nov. sp. isolated from Gruta de las Maravillas (Aracena, Spain).</title>
        <authorList>
            <person name="Jurado V."/>
            <person name="Gutierrez-Patricio S."/>
            <person name="Gonzalez-Pimentel J.L."/>
            <person name="Miller A.Z."/>
            <person name="Laiz L."/>
            <person name="Saiz-Jimenez C."/>
        </authorList>
    </citation>
    <scope>NUCLEOTIDE SEQUENCE [LARGE SCALE GENOMIC DNA]</scope>
    <source>
        <strain evidence="15 16">1011MAR4D40.2</strain>
    </source>
</reference>
<dbReference type="EMBL" id="QXMN01000090">
    <property type="protein sequence ID" value="RIX72489.1"/>
    <property type="molecule type" value="Genomic_DNA"/>
</dbReference>
<keyword evidence="10 15" id="KW-0675">Receptor</keyword>
<sequence>MGSETFFHLLSGILAVPSHSPATAALSPLRHACLALIASLGALTLPLAATTAYAQSAAAAAQDFDIPAGPLGSTLNQFAQRAGIAWSADAQLTQDRQSAGLRGRFTLQQGFAQLLQGTPLEAFDRGGQVYGLRLRAPAKVGAAAPTMDSVTVVGNWLADPTAASVFEHAGARDLVTRADFSARGATAMRDVLNRIPGVMAPENNGTGSHDMALNFGVRGLNPRLAARSTVLMDGVPVPFAPYGQPQLSFAPVSLGNMDAVDVVRGGGAVRYGPQNVGGIVNFVTRAIPAQSAASVDVQTEHAASGGLKTTSSLMAGGTLDSGLGAVLLYSGVRGEDAREHSGTRIDDFMLKTQYRMDAAHKFTATLQRYTGEADMPGGLSRADFDADPYQSTRPKDRFWGHRNLVSAGYEYKPDASRQLSVLAFQTETLRSGYLDQGSFVSLSPRDYTVRGIETRFTQGFRWAGARHEIGVGHRYVSEQSEEFRYRLPGSAAALPTESSPHDRHTQGETQAHALFIDDRINIGNWTIVPGVRVEQIRSAQQNLLSGARDAGKYRPLLPALNVMYYVNDAWNLYASTDSSFGTVQYSKMATAVTSGSVAPEKARSYEVGTRYDNGALRAELGLFSMTFSNQYESNQQSNSVYARGKTRHLGLEGGVHYDLGSALRSMKGYGFYASYAYVDASILEDGPNQGHQVPFSPRHKAAF</sequence>
<evidence type="ECO:0000256" key="4">
    <source>
        <dbReference type="ARBA" id="ARBA00022452"/>
    </source>
</evidence>
<keyword evidence="4 12" id="KW-1134">Transmembrane beta strand</keyword>
<dbReference type="SUPFAM" id="SSF56935">
    <property type="entry name" value="Porins"/>
    <property type="match status" value="1"/>
</dbReference>
<dbReference type="SMART" id="SM00965">
    <property type="entry name" value="STN"/>
    <property type="match status" value="1"/>
</dbReference>
<keyword evidence="9 12" id="KW-0472">Membrane</keyword>
<dbReference type="Pfam" id="PF07715">
    <property type="entry name" value="Plug"/>
    <property type="match status" value="1"/>
</dbReference>
<dbReference type="InterPro" id="IPR010105">
    <property type="entry name" value="TonB_sidphr_rcpt"/>
</dbReference>
<organism evidence="15 16">
    <name type="scientific">Acidovorax cavernicola</name>
    <dbReference type="NCBI Taxonomy" id="1675792"/>
    <lineage>
        <taxon>Bacteria</taxon>
        <taxon>Pseudomonadati</taxon>
        <taxon>Pseudomonadota</taxon>
        <taxon>Betaproteobacteria</taxon>
        <taxon>Burkholderiales</taxon>
        <taxon>Comamonadaceae</taxon>
        <taxon>Acidovorax</taxon>
    </lineage>
</organism>
<evidence type="ECO:0000256" key="5">
    <source>
        <dbReference type="ARBA" id="ARBA00022496"/>
    </source>
</evidence>
<comment type="similarity">
    <text evidence="2 12 13">Belongs to the TonB-dependent receptor family.</text>
</comment>
<keyword evidence="6 12" id="KW-0812">Transmembrane</keyword>
<feature type="domain" description="Secretin/TonB short N-terminal" evidence="14">
    <location>
        <begin position="84"/>
        <end position="135"/>
    </location>
</feature>
<dbReference type="InterPro" id="IPR036942">
    <property type="entry name" value="Beta-barrel_TonB_sf"/>
</dbReference>
<evidence type="ECO:0000256" key="12">
    <source>
        <dbReference type="PROSITE-ProRule" id="PRU01360"/>
    </source>
</evidence>
<evidence type="ECO:0000256" key="8">
    <source>
        <dbReference type="ARBA" id="ARBA00023077"/>
    </source>
</evidence>